<dbReference type="EMBL" id="LDSI01000006">
    <property type="protein sequence ID" value="KTS99471.1"/>
    <property type="molecule type" value="Genomic_DNA"/>
</dbReference>
<name>A0AB34VIK7_9GAMM</name>
<evidence type="ECO:0000256" key="1">
    <source>
        <dbReference type="SAM" id="MobiDB-lite"/>
    </source>
</evidence>
<protein>
    <submittedName>
        <fullName evidence="2">Uncharacterized protein</fullName>
    </submittedName>
</protein>
<dbReference type="AlphaFoldDB" id="A0AB34VIK7"/>
<gene>
    <name evidence="2" type="ORF">RSA13_04920</name>
</gene>
<evidence type="ECO:0000313" key="2">
    <source>
        <dbReference type="EMBL" id="KTS99471.1"/>
    </source>
</evidence>
<comment type="caution">
    <text evidence="2">The sequence shown here is derived from an EMBL/GenBank/DDBJ whole genome shotgun (WGS) entry which is preliminary data.</text>
</comment>
<feature type="region of interest" description="Disordered" evidence="1">
    <location>
        <begin position="34"/>
        <end position="62"/>
    </location>
</feature>
<accession>A0AB34VIK7</accession>
<evidence type="ECO:0000313" key="3">
    <source>
        <dbReference type="Proteomes" id="UP000072520"/>
    </source>
</evidence>
<dbReference type="RefSeq" id="WP_039340978.1">
    <property type="nucleotide sequence ID" value="NZ_CP116285.1"/>
</dbReference>
<dbReference type="Proteomes" id="UP000072520">
    <property type="component" value="Unassembled WGS sequence"/>
</dbReference>
<sequence>MQNAYDYLNLMDEVLDGPEESIIIVNLPERHSAYPSCAQQPDAPFSARAPQQAARPRRDGVF</sequence>
<reference evidence="2 3" key="1">
    <citation type="journal article" date="2016" name="Front. Microbiol.">
        <title>Genomic Resource of Rice Seed Associated Bacteria.</title>
        <authorList>
            <person name="Midha S."/>
            <person name="Bansal K."/>
            <person name="Sharma S."/>
            <person name="Kumar N."/>
            <person name="Patil P.P."/>
            <person name="Chaudhry V."/>
            <person name="Patil P.B."/>
        </authorList>
    </citation>
    <scope>NUCLEOTIDE SEQUENCE [LARGE SCALE GENOMIC DNA]</scope>
    <source>
        <strain evidence="2 3">RSA13</strain>
    </source>
</reference>
<proteinExistence type="predicted"/>
<organism evidence="2 3">
    <name type="scientific">Pantoea stewartii</name>
    <dbReference type="NCBI Taxonomy" id="66269"/>
    <lineage>
        <taxon>Bacteria</taxon>
        <taxon>Pseudomonadati</taxon>
        <taxon>Pseudomonadota</taxon>
        <taxon>Gammaproteobacteria</taxon>
        <taxon>Enterobacterales</taxon>
        <taxon>Erwiniaceae</taxon>
        <taxon>Pantoea</taxon>
    </lineage>
</organism>